<protein>
    <submittedName>
        <fullName evidence="2">Uncharacterized protein</fullName>
    </submittedName>
</protein>
<dbReference type="AlphaFoldDB" id="A0A382TBZ2"/>
<evidence type="ECO:0000256" key="1">
    <source>
        <dbReference type="SAM" id="MobiDB-lite"/>
    </source>
</evidence>
<proteinExistence type="predicted"/>
<dbReference type="EMBL" id="UINC01135076">
    <property type="protein sequence ID" value="SVD19007.1"/>
    <property type="molecule type" value="Genomic_DNA"/>
</dbReference>
<sequence length="25" mass="2732">MPADAKVQTQSEVEEKMVDLPSEGL</sequence>
<name>A0A382TBZ2_9ZZZZ</name>
<organism evidence="2">
    <name type="scientific">marine metagenome</name>
    <dbReference type="NCBI Taxonomy" id="408172"/>
    <lineage>
        <taxon>unclassified sequences</taxon>
        <taxon>metagenomes</taxon>
        <taxon>ecological metagenomes</taxon>
    </lineage>
</organism>
<reference evidence="2" key="1">
    <citation type="submission" date="2018-05" db="EMBL/GenBank/DDBJ databases">
        <authorList>
            <person name="Lanie J.A."/>
            <person name="Ng W.-L."/>
            <person name="Kazmierczak K.M."/>
            <person name="Andrzejewski T.M."/>
            <person name="Davidsen T.M."/>
            <person name="Wayne K.J."/>
            <person name="Tettelin H."/>
            <person name="Glass J.I."/>
            <person name="Rusch D."/>
            <person name="Podicherti R."/>
            <person name="Tsui H.-C.T."/>
            <person name="Winkler M.E."/>
        </authorList>
    </citation>
    <scope>NUCLEOTIDE SEQUENCE</scope>
</reference>
<feature type="non-terminal residue" evidence="2">
    <location>
        <position position="1"/>
    </location>
</feature>
<gene>
    <name evidence="2" type="ORF">METZ01_LOCUS371861</name>
</gene>
<feature type="non-terminal residue" evidence="2">
    <location>
        <position position="25"/>
    </location>
</feature>
<feature type="region of interest" description="Disordered" evidence="1">
    <location>
        <begin position="1"/>
        <end position="25"/>
    </location>
</feature>
<evidence type="ECO:0000313" key="2">
    <source>
        <dbReference type="EMBL" id="SVD19007.1"/>
    </source>
</evidence>
<accession>A0A382TBZ2</accession>